<dbReference type="OrthoDB" id="9787373at2"/>
<accession>A0A344PIG0</accession>
<proteinExistence type="predicted"/>
<keyword evidence="4" id="KW-1185">Reference proteome</keyword>
<evidence type="ECO:0000256" key="1">
    <source>
        <dbReference type="ARBA" id="ARBA00004196"/>
    </source>
</evidence>
<name>A0A344PIG0_9RHOB</name>
<sequence>MQQHQDRTADRYGFVQRPETRWLGVPSRGAAIVGGRLALDGVTLCGDPFGPNPELDAAALSELHGFRWLDDLAAIGTPEARSLGQTRVLGWLSRYPGGPPAEGWRRAPVWWPQTAGRRVLSWVSHGGMLLPGLDRSEAAPIFDALHADLAHLMRHAQAAPPGAARIEAMAGAAIAAMSLRGAEGDIAPALAALAEAAPDAFHTRRPEGLLERTALLVWAAELADEGGHPLPGAIRATLNSALPVLRGLRHADGGLPRAHGGGAGVPGRLDHVLRAGGRIAARVAEGQALGFGRIARGRTTVICDLAPPPRGPLGHAGALGFEVTVGEHPLVVACGSGRRLPAPWPEASRATAAHSSLVLDNCSLTRLRPDGALQPVSVVAAPAVPGQLAGWHDGWLASHGVQHHRSLRLSDDGLSLLGEDQLLSAAGTQDGHDLQVTLHFHLHPHILAHLIGPAEGVTLTLPTGTAWQFRSASDAPLALEASAWVEPGHPGPLATQQITLRTSVGRMPVSWSFAQV</sequence>
<dbReference type="RefSeq" id="WP_114075484.1">
    <property type="nucleotide sequence ID" value="NZ_CP030918.1"/>
</dbReference>
<organism evidence="3 4">
    <name type="scientific">Paracoccus suum</name>
    <dbReference type="NCBI Taxonomy" id="2259340"/>
    <lineage>
        <taxon>Bacteria</taxon>
        <taxon>Pseudomonadati</taxon>
        <taxon>Pseudomonadota</taxon>
        <taxon>Alphaproteobacteria</taxon>
        <taxon>Rhodobacterales</taxon>
        <taxon>Paracoccaceae</taxon>
        <taxon>Paracoccus</taxon>
    </lineage>
</organism>
<dbReference type="GO" id="GO:0030313">
    <property type="term" value="C:cell envelope"/>
    <property type="evidence" value="ECO:0007669"/>
    <property type="project" value="UniProtKB-SubCell"/>
</dbReference>
<dbReference type="Gene3D" id="2.70.98.70">
    <property type="match status" value="1"/>
</dbReference>
<dbReference type="Gene3D" id="1.50.10.100">
    <property type="entry name" value="Chondroitin AC/alginate lyase"/>
    <property type="match status" value="1"/>
</dbReference>
<dbReference type="AlphaFoldDB" id="A0A344PIG0"/>
<evidence type="ECO:0000259" key="2">
    <source>
        <dbReference type="Pfam" id="PF07940"/>
    </source>
</evidence>
<dbReference type="InterPro" id="IPR008929">
    <property type="entry name" value="Chondroitin_lyas"/>
</dbReference>
<dbReference type="Pfam" id="PF07940">
    <property type="entry name" value="Hepar_II_III_C"/>
    <property type="match status" value="1"/>
</dbReference>
<dbReference type="KEGG" id="pars:DRW48_05240"/>
<dbReference type="GO" id="GO:0016829">
    <property type="term" value="F:lyase activity"/>
    <property type="evidence" value="ECO:0007669"/>
    <property type="project" value="InterPro"/>
</dbReference>
<dbReference type="EMBL" id="CP030918">
    <property type="protein sequence ID" value="AXC49165.1"/>
    <property type="molecule type" value="Genomic_DNA"/>
</dbReference>
<evidence type="ECO:0000313" key="3">
    <source>
        <dbReference type="EMBL" id="AXC49165.1"/>
    </source>
</evidence>
<reference evidence="4" key="1">
    <citation type="submission" date="2018-07" db="EMBL/GenBank/DDBJ databases">
        <title>Genome sequencing of Paracoccus sp. SC2-6.</title>
        <authorList>
            <person name="Heo J."/>
            <person name="Kim S.-J."/>
            <person name="Kwon S.-W."/>
        </authorList>
    </citation>
    <scope>NUCLEOTIDE SEQUENCE [LARGE SCALE GENOMIC DNA]</scope>
    <source>
        <strain evidence="4">SC2-6</strain>
    </source>
</reference>
<feature type="domain" description="Heparinase II/III-like C-terminal" evidence="2">
    <location>
        <begin position="282"/>
        <end position="507"/>
    </location>
</feature>
<dbReference type="InterPro" id="IPR012480">
    <property type="entry name" value="Hepar_II_III_C"/>
</dbReference>
<evidence type="ECO:0000313" key="4">
    <source>
        <dbReference type="Proteomes" id="UP000252023"/>
    </source>
</evidence>
<comment type="subcellular location">
    <subcellularLocation>
        <location evidence="1">Cell envelope</location>
    </subcellularLocation>
</comment>
<gene>
    <name evidence="3" type="ORF">DRW48_05240</name>
</gene>
<dbReference type="Proteomes" id="UP000252023">
    <property type="component" value="Chromosome"/>
</dbReference>
<protein>
    <submittedName>
        <fullName evidence="3">Heparinase</fullName>
    </submittedName>
</protein>